<evidence type="ECO:0000256" key="2">
    <source>
        <dbReference type="ARBA" id="ARBA00022695"/>
    </source>
</evidence>
<dbReference type="EMBL" id="UOFV01000510">
    <property type="protein sequence ID" value="VAX05022.1"/>
    <property type="molecule type" value="Genomic_DNA"/>
</dbReference>
<dbReference type="PANTHER" id="PTHR43584">
    <property type="entry name" value="NUCLEOTIDYL TRANSFERASE"/>
    <property type="match status" value="1"/>
</dbReference>
<evidence type="ECO:0000313" key="4">
    <source>
        <dbReference type="EMBL" id="VAX05022.1"/>
    </source>
</evidence>
<dbReference type="Gene3D" id="3.90.550.10">
    <property type="entry name" value="Spore Coat Polysaccharide Biosynthesis Protein SpsA, Chain A"/>
    <property type="match status" value="1"/>
</dbReference>
<evidence type="ECO:0000256" key="1">
    <source>
        <dbReference type="ARBA" id="ARBA00022679"/>
    </source>
</evidence>
<dbReference type="GO" id="GO:0016779">
    <property type="term" value="F:nucleotidyltransferase activity"/>
    <property type="evidence" value="ECO:0007669"/>
    <property type="project" value="UniProtKB-KW"/>
</dbReference>
<name>A0A3B1AMR1_9ZZZZ</name>
<dbReference type="InterPro" id="IPR025877">
    <property type="entry name" value="MobA-like_NTP_Trfase"/>
</dbReference>
<evidence type="ECO:0000259" key="3">
    <source>
        <dbReference type="Pfam" id="PF12804"/>
    </source>
</evidence>
<protein>
    <recommendedName>
        <fullName evidence="3">MobA-like NTP transferase domain-containing protein</fullName>
    </recommendedName>
</protein>
<sequence length="256" mass="28080">MTPCTDTCLIIAAGMGTRMAHRSDSKPLLEVEGYALIERVIMTASNAGLTRFVVVTGHHGERLQIFLREVAITVGVNIQFVQNDDWTRANGLSVYSAHMQLNKPFFLLMSDHLFDPKIVRVMNQNTPPEGGLLLGVDRNLNNPLIDLDDVTKVHSEHGHIRHIGKQLTQYDAYDTGIFLCTPGLFGALKSSMEQGDDSLSGGVYRLAEKNLAHVHDIEGRFWLDVDDETAFHKATAVLQAASNTPGNVVAETATAT</sequence>
<dbReference type="InterPro" id="IPR050065">
    <property type="entry name" value="GlmU-like"/>
</dbReference>
<accession>A0A3B1AMR1</accession>
<dbReference type="InterPro" id="IPR029044">
    <property type="entry name" value="Nucleotide-diphossugar_trans"/>
</dbReference>
<keyword evidence="1" id="KW-0808">Transferase</keyword>
<dbReference type="SUPFAM" id="SSF53448">
    <property type="entry name" value="Nucleotide-diphospho-sugar transferases"/>
    <property type="match status" value="1"/>
</dbReference>
<reference evidence="4" key="1">
    <citation type="submission" date="2018-06" db="EMBL/GenBank/DDBJ databases">
        <authorList>
            <person name="Zhirakovskaya E."/>
        </authorList>
    </citation>
    <scope>NUCLEOTIDE SEQUENCE</scope>
</reference>
<dbReference type="PANTHER" id="PTHR43584:SF8">
    <property type="entry name" value="N-ACETYLMURAMATE ALPHA-1-PHOSPHATE URIDYLYLTRANSFERASE"/>
    <property type="match status" value="1"/>
</dbReference>
<organism evidence="4">
    <name type="scientific">hydrothermal vent metagenome</name>
    <dbReference type="NCBI Taxonomy" id="652676"/>
    <lineage>
        <taxon>unclassified sequences</taxon>
        <taxon>metagenomes</taxon>
        <taxon>ecological metagenomes</taxon>
    </lineage>
</organism>
<feature type="domain" description="MobA-like NTP transferase" evidence="3">
    <location>
        <begin position="8"/>
        <end position="127"/>
    </location>
</feature>
<dbReference type="AlphaFoldDB" id="A0A3B1AMR1"/>
<proteinExistence type="predicted"/>
<gene>
    <name evidence="4" type="ORF">MNBD_GAMMA19-1833</name>
</gene>
<dbReference type="Pfam" id="PF12804">
    <property type="entry name" value="NTP_transf_3"/>
    <property type="match status" value="1"/>
</dbReference>
<keyword evidence="2" id="KW-0548">Nucleotidyltransferase</keyword>